<sequence>MIDDIHNLLLVLFMAMPMLGMSKESGGSGGLGRSMSYLRDEVEAKENDIYEFAVKIRDETVIRHLSDAKRSWENQKDWLGTDKIFENTKQYKSIVKKHTTINITDEAYSSSRWKITKYITSTAEKPSAKNLKLVKWLMDFADSTALEDVTQIYMTGIQGKGKTFLAFLIAELWLFMNEDGVVLTNVKGVSNTVHVGSMDELDEWIESNPNKVFFFVFDEANKHASGTGGDAQKVQNQFFPLVTFLRKKGGNYIIIGHVPKDVHRWVRQLCVYVHKTGRKTAEIYEGLEDNGEPKEHMKTLRAIPVPTTLVPDTEDETEWEWSDGQTSVCFGENKEGERCGSIVETEYGEEKEFFCDSHKHQEEPHEDVYPHELLDTPYEEYVDEDVLGEIRDTEDEYEPLPLPPAPEVEPELAEQVRKEAEEEAAQESTEELQEDAEEKETIDENPTPQNTTDDSRGRVEHDEASEETTDDEDLLEQVPEKYWTKVTERTRFTEEDVDEFEQLEQLLGDRDYQRLKSKLDA</sequence>
<evidence type="ECO:0000313" key="3">
    <source>
        <dbReference type="Proteomes" id="UP000302218"/>
    </source>
</evidence>
<protein>
    <submittedName>
        <fullName evidence="2">Uncharacterized protein</fullName>
    </submittedName>
</protein>
<feature type="compositionally biased region" description="Acidic residues" evidence="1">
    <location>
        <begin position="463"/>
        <end position="475"/>
    </location>
</feature>
<feature type="region of interest" description="Disordered" evidence="1">
    <location>
        <begin position="395"/>
        <end position="482"/>
    </location>
</feature>
<evidence type="ECO:0000256" key="1">
    <source>
        <dbReference type="SAM" id="MobiDB-lite"/>
    </source>
</evidence>
<accession>A0A4P8WNC7</accession>
<dbReference type="SUPFAM" id="SSF52540">
    <property type="entry name" value="P-loop containing nucleoside triphosphate hydrolases"/>
    <property type="match status" value="1"/>
</dbReference>
<feature type="compositionally biased region" description="Acidic residues" evidence="1">
    <location>
        <begin position="421"/>
        <end position="443"/>
    </location>
</feature>
<organism evidence="2 3">
    <name type="scientific">Natrinema versiforme</name>
    <dbReference type="NCBI Taxonomy" id="88724"/>
    <lineage>
        <taxon>Archaea</taxon>
        <taxon>Methanobacteriati</taxon>
        <taxon>Methanobacteriota</taxon>
        <taxon>Stenosarchaea group</taxon>
        <taxon>Halobacteria</taxon>
        <taxon>Halobacteriales</taxon>
        <taxon>Natrialbaceae</taxon>
        <taxon>Natrinema</taxon>
    </lineage>
</organism>
<feature type="compositionally biased region" description="Basic and acidic residues" evidence="1">
    <location>
        <begin position="453"/>
        <end position="462"/>
    </location>
</feature>
<dbReference type="RefSeq" id="WP_138246353.1">
    <property type="nucleotide sequence ID" value="NZ_CP040330.1"/>
</dbReference>
<dbReference type="Gene3D" id="3.40.50.300">
    <property type="entry name" value="P-loop containing nucleotide triphosphate hydrolases"/>
    <property type="match status" value="1"/>
</dbReference>
<dbReference type="OrthoDB" id="321312at2157"/>
<evidence type="ECO:0000313" key="2">
    <source>
        <dbReference type="EMBL" id="QCS43903.1"/>
    </source>
</evidence>
<proteinExistence type="predicted"/>
<dbReference type="EMBL" id="CP040330">
    <property type="protein sequence ID" value="QCS43903.1"/>
    <property type="molecule type" value="Genomic_DNA"/>
</dbReference>
<dbReference type="GeneID" id="40266944"/>
<dbReference type="KEGG" id="nvr:FEJ81_16685"/>
<gene>
    <name evidence="2" type="ORF">FEJ81_16685</name>
</gene>
<dbReference type="Proteomes" id="UP000302218">
    <property type="component" value="Chromosome"/>
</dbReference>
<dbReference type="AlphaFoldDB" id="A0A4P8WNC7"/>
<name>A0A4P8WNC7_9EURY</name>
<reference evidence="3" key="1">
    <citation type="submission" date="2019-05" db="EMBL/GenBank/DDBJ databases">
        <title>Genome sequence and methylation pattern of the halophilic Archaeon Natrinema versiforme BOL5-4.</title>
        <authorList>
            <person name="DasSarma P."/>
            <person name="Anton B.P."/>
            <person name="DasSarma S.L."/>
            <person name="Martinez F.L."/>
            <person name="Guzman D."/>
            <person name="Roberts R.J."/>
            <person name="DasSarma S."/>
        </authorList>
    </citation>
    <scope>NUCLEOTIDE SEQUENCE [LARGE SCALE GENOMIC DNA]</scope>
    <source>
        <strain evidence="3">BOL5-4</strain>
    </source>
</reference>
<dbReference type="InterPro" id="IPR027417">
    <property type="entry name" value="P-loop_NTPase"/>
</dbReference>